<reference evidence="2" key="1">
    <citation type="journal article" date="2021" name="Front. Mar. Sci.">
        <title>Genomes of Diverse Isolates of Prochlorococcus High-Light-Adapted Clade II in the Western Pacific Ocean.</title>
        <authorList>
            <person name="Yan W."/>
            <person name="Feng X."/>
            <person name="Zhang W."/>
            <person name="Nawaz M.Z."/>
            <person name="Luo T."/>
            <person name="Zhang R."/>
            <person name="Jiao N."/>
        </authorList>
    </citation>
    <scope>NUCLEOTIDE SEQUENCE</scope>
    <source>
        <strain evidence="2">CUG1433</strain>
    </source>
</reference>
<keyword evidence="1" id="KW-0175">Coiled coil</keyword>
<gene>
    <name evidence="2" type="ORF">JJ842_02920</name>
</gene>
<proteinExistence type="predicted"/>
<accession>A0A9D9BSU5</accession>
<feature type="coiled-coil region" evidence="1">
    <location>
        <begin position="54"/>
        <end position="146"/>
    </location>
</feature>
<dbReference type="AlphaFoldDB" id="A0A9D9BSU5"/>
<comment type="caution">
    <text evidence="2">The sequence shown here is derived from an EMBL/GenBank/DDBJ whole genome shotgun (WGS) entry which is preliminary data.</text>
</comment>
<dbReference type="EMBL" id="JAEPLN010000001">
    <property type="protein sequence ID" value="MBO6970867.1"/>
    <property type="molecule type" value="Genomic_DNA"/>
</dbReference>
<dbReference type="Proteomes" id="UP000668060">
    <property type="component" value="Unassembled WGS sequence"/>
</dbReference>
<evidence type="ECO:0000313" key="2">
    <source>
        <dbReference type="EMBL" id="MBO6970867.1"/>
    </source>
</evidence>
<organism evidence="2 3">
    <name type="scientific">Prochlorococcus marinus CUG1433</name>
    <dbReference type="NCBI Taxonomy" id="2774506"/>
    <lineage>
        <taxon>Bacteria</taxon>
        <taxon>Bacillati</taxon>
        <taxon>Cyanobacteriota</taxon>
        <taxon>Cyanophyceae</taxon>
        <taxon>Synechococcales</taxon>
        <taxon>Prochlorococcaceae</taxon>
        <taxon>Prochlorococcus</taxon>
    </lineage>
</organism>
<sequence>MLLKNHLIEVFKKASLENNFLLKENIVLKWVHRFGIDSLNDLLIYSPVQKENQHEEENQEQISLINEVHEEENQEQISLINEVHEEENQEQISLINEVHEEENQEQISLINEVHEEENQEQISLINEVHEEENQEQISLIDEVHEEKKQEKMKWESTVLQNSRSNKIISKYEDLNKTKQYTTNQKSPLPYIKNLRKWINKDKKAS</sequence>
<evidence type="ECO:0000256" key="1">
    <source>
        <dbReference type="SAM" id="Coils"/>
    </source>
</evidence>
<evidence type="ECO:0000313" key="3">
    <source>
        <dbReference type="Proteomes" id="UP000668060"/>
    </source>
</evidence>
<protein>
    <submittedName>
        <fullName evidence="2">Glycoprotein</fullName>
    </submittedName>
</protein>
<name>A0A9D9BSU5_PROMR</name>